<dbReference type="HOGENOM" id="CLU_3221568_0_0_11"/>
<organism evidence="1 2">
    <name type="scientific">Rothia dentocariosa (strain ATCC 17931 / CDC X599 / XDIA)</name>
    <dbReference type="NCBI Taxonomy" id="762948"/>
    <lineage>
        <taxon>Bacteria</taxon>
        <taxon>Bacillati</taxon>
        <taxon>Actinomycetota</taxon>
        <taxon>Actinomycetes</taxon>
        <taxon>Micrococcales</taxon>
        <taxon>Micrococcaceae</taxon>
        <taxon>Rothia</taxon>
    </lineage>
</organism>
<reference evidence="2" key="1">
    <citation type="submission" date="2010-10" db="EMBL/GenBank/DDBJ databases">
        <title>The complete genome of Rothia dentocariosa ATCC 17931.</title>
        <authorList>
            <person name="Muzny D."/>
            <person name="Qin X."/>
            <person name="Buhay C."/>
            <person name="Dugan-Rocha S."/>
            <person name="Ding Y."/>
            <person name="Chen G."/>
            <person name="Hawes A."/>
            <person name="Holder M."/>
            <person name="Jhangiani S."/>
            <person name="Johnson A."/>
            <person name="Khan Z."/>
            <person name="Li Z."/>
            <person name="Liu W."/>
            <person name="Liu X."/>
            <person name="Perez L."/>
            <person name="Shen H."/>
            <person name="Wang Q."/>
            <person name="Watt J."/>
            <person name="Xi L."/>
            <person name="Xin Y."/>
            <person name="Zhou J."/>
            <person name="Deng J."/>
            <person name="Jiang H."/>
            <person name="Liu Y."/>
            <person name="Qu J."/>
            <person name="Song X.-Z."/>
            <person name="Zhang L."/>
            <person name="Villasana D."/>
            <person name="Johnson A."/>
            <person name="Liu J."/>
            <person name="Liyanage D."/>
            <person name="Lorensuhewa L."/>
            <person name="Robinson T."/>
            <person name="Song A."/>
            <person name="Song B.-B."/>
            <person name="Dinh H."/>
            <person name="Thornton R."/>
            <person name="Coyle M."/>
            <person name="Francisco L."/>
            <person name="Jackson L."/>
            <person name="Javaid M."/>
            <person name="Korchina V."/>
            <person name="Kovar C."/>
            <person name="Mata R."/>
            <person name="Mathew T."/>
            <person name="Ngo R."/>
            <person name="Nguyen L."/>
            <person name="Nguyen N."/>
            <person name="Okwuonu G."/>
            <person name="Ongeri F."/>
            <person name="Pham C."/>
            <person name="Simmons D."/>
            <person name="Wilczek-Boney K."/>
            <person name="Hale W."/>
            <person name="Jakkamsetti A."/>
            <person name="Pham P."/>
            <person name="Ruth R."/>
            <person name="San Lucas F."/>
            <person name="Warren J."/>
            <person name="Zhang J."/>
            <person name="Zhao Z."/>
            <person name="Zhou C."/>
            <person name="Zhu D."/>
            <person name="Lee S."/>
            <person name="Bess C."/>
            <person name="Blankenburg K."/>
            <person name="Forbes L."/>
            <person name="Fu Q."/>
            <person name="Gubbala S."/>
            <person name="Hirani K."/>
            <person name="Jayaseelan J.C."/>
            <person name="Lara F."/>
            <person name="Munidasa M."/>
            <person name="Palculict T."/>
            <person name="Patil S."/>
            <person name="Pu L.-L."/>
            <person name="Saada N."/>
            <person name="Tang L."/>
            <person name="Weissenberger G."/>
            <person name="Zhu Y."/>
            <person name="Hemphill L."/>
            <person name="Shang Y."/>
            <person name="Youmans B."/>
            <person name="Ayvaz T."/>
            <person name="Ross M."/>
            <person name="Santibanez J."/>
            <person name="Aqrawi P."/>
            <person name="Gross S."/>
            <person name="Joshi V."/>
            <person name="Fowler G."/>
            <person name="Nazareth L."/>
            <person name="Reid J."/>
            <person name="Worley K."/>
            <person name="Petrosino J."/>
            <person name="Highlander S."/>
            <person name="Gibbs R."/>
        </authorList>
    </citation>
    <scope>NUCLEOTIDE SEQUENCE [LARGE SCALE GENOMIC DNA]</scope>
    <source>
        <strain evidence="2">ATCC 17931 / CDC X599 / XDIA</strain>
    </source>
</reference>
<proteinExistence type="predicted"/>
<evidence type="ECO:0000313" key="1">
    <source>
        <dbReference type="EMBL" id="ADP40042.1"/>
    </source>
</evidence>
<dbReference type="EMBL" id="CP002280">
    <property type="protein sequence ID" value="ADP40042.1"/>
    <property type="molecule type" value="Genomic_DNA"/>
</dbReference>
<name>E3H139_ROTDC</name>
<accession>E3H139</accession>
<dbReference type="Proteomes" id="UP000000387">
    <property type="component" value="Chromosome"/>
</dbReference>
<gene>
    <name evidence="1" type="ordered locus">HMPREF0733_10584</name>
</gene>
<dbReference type="AlphaFoldDB" id="E3H139"/>
<evidence type="ECO:0000313" key="2">
    <source>
        <dbReference type="Proteomes" id="UP000000387"/>
    </source>
</evidence>
<protein>
    <submittedName>
        <fullName evidence="1">Uncharacterized protein</fullName>
    </submittedName>
</protein>
<dbReference type="KEGG" id="rdn:HMPREF0733_10584"/>
<sequence length="44" mass="5298">MWSERTVPREFLGLYIMAERRMRITTQDNSLALDFMWVYVGASR</sequence>